<organism evidence="1 2">
    <name type="scientific">Pseudomonas syringae group genomosp. 3</name>
    <dbReference type="NCBI Taxonomy" id="251701"/>
    <lineage>
        <taxon>Bacteria</taxon>
        <taxon>Pseudomonadati</taxon>
        <taxon>Pseudomonadota</taxon>
        <taxon>Gammaproteobacteria</taxon>
        <taxon>Pseudomonadales</taxon>
        <taxon>Pseudomonadaceae</taxon>
        <taxon>Pseudomonas</taxon>
    </lineage>
</organism>
<gene>
    <name evidence="1" type="ORF">PSCFBP3800_P200023</name>
</gene>
<keyword evidence="1" id="KW-0614">Plasmid</keyword>
<protein>
    <submittedName>
        <fullName evidence="1">Uncharacterized protein</fullName>
    </submittedName>
</protein>
<dbReference type="Proteomes" id="UP000307241">
    <property type="component" value="Plasmid PP2"/>
</dbReference>
<sequence>MFGVNPHHYWLSAHDGNFGGYGLQPLVDRVVQHFGRDELDSFLGSNFDSSTSRRVAASACWTLCNFQFADAR</sequence>
<name>A0A330JX52_9PSED</name>
<dbReference type="EMBL" id="LT985191">
    <property type="protein sequence ID" value="SPD89659.1"/>
    <property type="molecule type" value="Genomic_DNA"/>
</dbReference>
<evidence type="ECO:0000313" key="1">
    <source>
        <dbReference type="EMBL" id="SPD89659.1"/>
    </source>
</evidence>
<reference evidence="2" key="1">
    <citation type="submission" date="2018-02" db="EMBL/GenBank/DDBJ databases">
        <authorList>
            <person name="Blom J."/>
        </authorList>
    </citation>
    <scope>NUCLEOTIDE SEQUENCE [LARGE SCALE GENOMIC DNA]</scope>
    <source>
        <strain evidence="2">CFBP 3800</strain>
        <plasmid evidence="2">pp2</plasmid>
    </source>
</reference>
<evidence type="ECO:0000313" key="2">
    <source>
        <dbReference type="Proteomes" id="UP000307241"/>
    </source>
</evidence>
<dbReference type="AlphaFoldDB" id="A0A330JX52"/>
<accession>A0A330JX52</accession>
<geneLocation type="plasmid" evidence="2">
    <name>pp2</name>
</geneLocation>
<proteinExistence type="predicted"/>